<evidence type="ECO:0000256" key="10">
    <source>
        <dbReference type="ARBA" id="ARBA00023239"/>
    </source>
</evidence>
<evidence type="ECO:0000256" key="1">
    <source>
        <dbReference type="ARBA" id="ARBA00001933"/>
    </source>
</evidence>
<sequence>MAKYKCISCENICEISADHWKCECGGLFDVVYDNLTFQIDTDNPSLWRYKAMLPIEHMENIVDFQEGMTPLIQRELAGKSIYIKLDFMFPTGSFKDRGAAVLVSKMKEMGIKDVVEDSSGNAGASIAGYCAAAQIKCSIYLPAATSENKIKQIAAYGAEIVKIEGSRDKTAEAVLSAAEHTYYASHSYNPLFFEGTKTLAFEIWEQLGQKAPDAVIVPCGNGTMLLGVYYGFKQLVDLGQSRKMPKIYAVQSANCAPLYHAHHNMEAGVILPTIAEGISVGTPIRREQILKAVQETAGDFIVVSDEAVKEGLQTLYQMGIYTEPTSATVIAGYRQLMEQRVFSREDICVLPLTGSGLKKG</sequence>
<dbReference type="NCBIfam" id="TIGR00260">
    <property type="entry name" value="thrC"/>
    <property type="match status" value="1"/>
</dbReference>
<dbReference type="OrthoDB" id="9778118at2"/>
<dbReference type="PANTHER" id="PTHR48078">
    <property type="entry name" value="THREONINE DEHYDRATASE, MITOCHONDRIAL-RELATED"/>
    <property type="match status" value="1"/>
</dbReference>
<comment type="function">
    <text evidence="2">Catalyzes the gamma-elimination of phosphate from L-phosphohomoserine and the beta-addition of water to produce L-threonine.</text>
</comment>
<dbReference type="InterPro" id="IPR000634">
    <property type="entry name" value="Ser/Thr_deHydtase_PyrdxlP-BS"/>
</dbReference>
<dbReference type="AlphaFoldDB" id="A0A1M6IIF6"/>
<keyword evidence="9 13" id="KW-0663">Pyridoxal phosphate</keyword>
<dbReference type="RefSeq" id="WP_110941023.1">
    <property type="nucleotide sequence ID" value="NZ_FQZV01000021.1"/>
</dbReference>
<dbReference type="GO" id="GO:0009097">
    <property type="term" value="P:isoleucine biosynthetic process"/>
    <property type="evidence" value="ECO:0007669"/>
    <property type="project" value="TreeGrafter"/>
</dbReference>
<dbReference type="EMBL" id="FQZV01000021">
    <property type="protein sequence ID" value="SHJ34260.1"/>
    <property type="molecule type" value="Genomic_DNA"/>
</dbReference>
<evidence type="ECO:0000256" key="13">
    <source>
        <dbReference type="PIRSR" id="PIRSR604450-51"/>
    </source>
</evidence>
<dbReference type="Pfam" id="PF00291">
    <property type="entry name" value="PALP"/>
    <property type="match status" value="1"/>
</dbReference>
<evidence type="ECO:0000313" key="15">
    <source>
        <dbReference type="EMBL" id="SHJ34260.1"/>
    </source>
</evidence>
<evidence type="ECO:0000256" key="8">
    <source>
        <dbReference type="ARBA" id="ARBA00022697"/>
    </source>
</evidence>
<dbReference type="GO" id="GO:0006565">
    <property type="term" value="P:L-serine catabolic process"/>
    <property type="evidence" value="ECO:0007669"/>
    <property type="project" value="TreeGrafter"/>
</dbReference>
<evidence type="ECO:0000313" key="16">
    <source>
        <dbReference type="Proteomes" id="UP000184536"/>
    </source>
</evidence>
<comment type="similarity">
    <text evidence="4">Belongs to the threonine synthase family.</text>
</comment>
<organism evidence="15 16">
    <name type="scientific">Geosporobacter subterraneus DSM 17957</name>
    <dbReference type="NCBI Taxonomy" id="1121919"/>
    <lineage>
        <taxon>Bacteria</taxon>
        <taxon>Bacillati</taxon>
        <taxon>Bacillota</taxon>
        <taxon>Clostridia</taxon>
        <taxon>Peptostreptococcales</taxon>
        <taxon>Thermotaleaceae</taxon>
        <taxon>Geosporobacter</taxon>
    </lineage>
</organism>
<dbReference type="PROSITE" id="PS00165">
    <property type="entry name" value="DEHYDRATASE_SER_THR"/>
    <property type="match status" value="1"/>
</dbReference>
<dbReference type="SUPFAM" id="SSF53686">
    <property type="entry name" value="Tryptophan synthase beta subunit-like PLP-dependent enzymes"/>
    <property type="match status" value="1"/>
</dbReference>
<keyword evidence="7" id="KW-0028">Amino-acid biosynthesis</keyword>
<evidence type="ECO:0000256" key="7">
    <source>
        <dbReference type="ARBA" id="ARBA00022605"/>
    </source>
</evidence>
<evidence type="ECO:0000256" key="2">
    <source>
        <dbReference type="ARBA" id="ARBA00003648"/>
    </source>
</evidence>
<evidence type="ECO:0000256" key="6">
    <source>
        <dbReference type="ARBA" id="ARBA00018679"/>
    </source>
</evidence>
<accession>A0A1M6IIF6</accession>
<dbReference type="GO" id="GO:0004794">
    <property type="term" value="F:threonine deaminase activity"/>
    <property type="evidence" value="ECO:0007669"/>
    <property type="project" value="TreeGrafter"/>
</dbReference>
<dbReference type="Gene3D" id="3.40.50.1100">
    <property type="match status" value="2"/>
</dbReference>
<proteinExistence type="inferred from homology"/>
<dbReference type="Proteomes" id="UP000184536">
    <property type="component" value="Unassembled WGS sequence"/>
</dbReference>
<feature type="modified residue" description="N6-(pyridoxal phosphate)lysine" evidence="13">
    <location>
        <position position="95"/>
    </location>
</feature>
<evidence type="ECO:0000256" key="5">
    <source>
        <dbReference type="ARBA" id="ARBA00013028"/>
    </source>
</evidence>
<name>A0A1M6IIF6_9FIRM</name>
<keyword evidence="10" id="KW-0456">Lyase</keyword>
<dbReference type="GO" id="GO:0006567">
    <property type="term" value="P:L-threonine catabolic process"/>
    <property type="evidence" value="ECO:0007669"/>
    <property type="project" value="TreeGrafter"/>
</dbReference>
<evidence type="ECO:0000256" key="4">
    <source>
        <dbReference type="ARBA" id="ARBA00005517"/>
    </source>
</evidence>
<dbReference type="GO" id="GO:0003941">
    <property type="term" value="F:L-serine ammonia-lyase activity"/>
    <property type="evidence" value="ECO:0007669"/>
    <property type="project" value="TreeGrafter"/>
</dbReference>
<reference evidence="16" key="1">
    <citation type="submission" date="2016-11" db="EMBL/GenBank/DDBJ databases">
        <authorList>
            <person name="Varghese N."/>
            <person name="Submissions S."/>
        </authorList>
    </citation>
    <scope>NUCLEOTIDE SEQUENCE [LARGE SCALE GENOMIC DNA]</scope>
    <source>
        <strain evidence="16">DSM 17957</strain>
    </source>
</reference>
<evidence type="ECO:0000256" key="3">
    <source>
        <dbReference type="ARBA" id="ARBA00004979"/>
    </source>
</evidence>
<comment type="cofactor">
    <cofactor evidence="1 13">
        <name>pyridoxal 5'-phosphate</name>
        <dbReference type="ChEBI" id="CHEBI:597326"/>
    </cofactor>
</comment>
<keyword evidence="16" id="KW-1185">Reference proteome</keyword>
<dbReference type="InterPro" id="IPR050147">
    <property type="entry name" value="Ser/Thr_Dehydratase"/>
</dbReference>
<dbReference type="STRING" id="1121919.SAMN02745975_01875"/>
<comment type="pathway">
    <text evidence="3">Amino-acid biosynthesis; L-threonine biosynthesis; L-threonine from L-aspartate: step 5/5.</text>
</comment>
<dbReference type="GO" id="GO:0030170">
    <property type="term" value="F:pyridoxal phosphate binding"/>
    <property type="evidence" value="ECO:0007669"/>
    <property type="project" value="InterPro"/>
</dbReference>
<dbReference type="GO" id="GO:0004795">
    <property type="term" value="F:threonine synthase activity"/>
    <property type="evidence" value="ECO:0007669"/>
    <property type="project" value="UniProtKB-UniRule"/>
</dbReference>
<dbReference type="InterPro" id="IPR004450">
    <property type="entry name" value="Thr_synthase-like"/>
</dbReference>
<evidence type="ECO:0000256" key="12">
    <source>
        <dbReference type="NCBIfam" id="TIGR00260"/>
    </source>
</evidence>
<evidence type="ECO:0000259" key="14">
    <source>
        <dbReference type="Pfam" id="PF00291"/>
    </source>
</evidence>
<dbReference type="PANTHER" id="PTHR48078:SF6">
    <property type="entry name" value="L-THREONINE DEHYDRATASE CATABOLIC TDCB"/>
    <property type="match status" value="1"/>
</dbReference>
<comment type="catalytic activity">
    <reaction evidence="11">
        <text>O-phospho-L-homoserine + H2O = L-threonine + phosphate</text>
        <dbReference type="Rhea" id="RHEA:10840"/>
        <dbReference type="ChEBI" id="CHEBI:15377"/>
        <dbReference type="ChEBI" id="CHEBI:43474"/>
        <dbReference type="ChEBI" id="CHEBI:57590"/>
        <dbReference type="ChEBI" id="CHEBI:57926"/>
        <dbReference type="EC" id="4.2.3.1"/>
    </reaction>
</comment>
<keyword evidence="8" id="KW-0791">Threonine biosynthesis</keyword>
<protein>
    <recommendedName>
        <fullName evidence="6 12">Threonine synthase</fullName>
        <ecNumber evidence="5 12">4.2.3.1</ecNumber>
    </recommendedName>
</protein>
<dbReference type="InterPro" id="IPR001926">
    <property type="entry name" value="TrpB-like_PALP"/>
</dbReference>
<dbReference type="GO" id="GO:0009088">
    <property type="term" value="P:threonine biosynthetic process"/>
    <property type="evidence" value="ECO:0007669"/>
    <property type="project" value="UniProtKB-UniRule"/>
</dbReference>
<dbReference type="UniPathway" id="UPA00050">
    <property type="reaction ID" value="UER00065"/>
</dbReference>
<gene>
    <name evidence="15" type="ORF">SAMN02745975_01875</name>
</gene>
<dbReference type="EC" id="4.2.3.1" evidence="5 12"/>
<dbReference type="InterPro" id="IPR036052">
    <property type="entry name" value="TrpB-like_PALP_sf"/>
</dbReference>
<evidence type="ECO:0000256" key="11">
    <source>
        <dbReference type="ARBA" id="ARBA00049144"/>
    </source>
</evidence>
<evidence type="ECO:0000256" key="9">
    <source>
        <dbReference type="ARBA" id="ARBA00022898"/>
    </source>
</evidence>
<feature type="domain" description="Tryptophan synthase beta chain-like PALP" evidence="14">
    <location>
        <begin position="64"/>
        <end position="354"/>
    </location>
</feature>
<dbReference type="CDD" id="cd01563">
    <property type="entry name" value="Thr-synth_1"/>
    <property type="match status" value="1"/>
</dbReference>